<dbReference type="EMBL" id="CM001221">
    <property type="protein sequence ID" value="AES99717.2"/>
    <property type="molecule type" value="Genomic_DNA"/>
</dbReference>
<dbReference type="PANTHER" id="PTHR33257:SF4">
    <property type="entry name" value="EXPRESSED PROTEIN"/>
    <property type="match status" value="1"/>
</dbReference>
<gene>
    <name evidence="2" type="ordered locus">MTR_5g083970</name>
</gene>
<evidence type="ECO:0000313" key="3">
    <source>
        <dbReference type="EnsemblPlants" id="AES99717"/>
    </source>
</evidence>
<sequence>MINDGINHLSIDKSFRIKQDDKFFLRLKSKEASSANASSRVMYYGERSVAIPFVWEAQPGTPKHPLSETSIPPLTPPPSYYSKKSNTNKKRNSKINIFSCILLRLVGSRKTTHASSTSSGSSSSASSSSSSYSYSRRDNNQGSFSSSCSSTVVGSFLKHNGSNRDRGCYPIGKTKKKEIDNLVKQGITIINDSSCLRGSGTRESLNHLFLDCVFYGQV</sequence>
<accession>A0A0C3XRS9</accession>
<dbReference type="AlphaFoldDB" id="G7KH29"/>
<dbReference type="STRING" id="3880.G7KH29"/>
<accession>G7KH29</accession>
<evidence type="ECO:0000313" key="2">
    <source>
        <dbReference type="EMBL" id="AES99717.2"/>
    </source>
</evidence>
<dbReference type="HOGENOM" id="CLU_094776_2_0_1"/>
<feature type="compositionally biased region" description="Low complexity" evidence="1">
    <location>
        <begin position="114"/>
        <end position="134"/>
    </location>
</feature>
<reference evidence="2 4" key="1">
    <citation type="journal article" date="2011" name="Nature">
        <title>The Medicago genome provides insight into the evolution of rhizobial symbioses.</title>
        <authorList>
            <person name="Young N.D."/>
            <person name="Debelle F."/>
            <person name="Oldroyd G.E."/>
            <person name="Geurts R."/>
            <person name="Cannon S.B."/>
            <person name="Udvardi M.K."/>
            <person name="Benedito V.A."/>
            <person name="Mayer K.F."/>
            <person name="Gouzy J."/>
            <person name="Schoof H."/>
            <person name="Van de Peer Y."/>
            <person name="Proost S."/>
            <person name="Cook D.R."/>
            <person name="Meyers B.C."/>
            <person name="Spannagl M."/>
            <person name="Cheung F."/>
            <person name="De Mita S."/>
            <person name="Krishnakumar V."/>
            <person name="Gundlach H."/>
            <person name="Zhou S."/>
            <person name="Mudge J."/>
            <person name="Bharti A.K."/>
            <person name="Murray J.D."/>
            <person name="Naoumkina M.A."/>
            <person name="Rosen B."/>
            <person name="Silverstein K.A."/>
            <person name="Tang H."/>
            <person name="Rombauts S."/>
            <person name="Zhao P.X."/>
            <person name="Zhou P."/>
            <person name="Barbe V."/>
            <person name="Bardou P."/>
            <person name="Bechner M."/>
            <person name="Bellec A."/>
            <person name="Berger A."/>
            <person name="Berges H."/>
            <person name="Bidwell S."/>
            <person name="Bisseling T."/>
            <person name="Choisne N."/>
            <person name="Couloux A."/>
            <person name="Denny R."/>
            <person name="Deshpande S."/>
            <person name="Dai X."/>
            <person name="Doyle J.J."/>
            <person name="Dudez A.M."/>
            <person name="Farmer A.D."/>
            <person name="Fouteau S."/>
            <person name="Franken C."/>
            <person name="Gibelin C."/>
            <person name="Gish J."/>
            <person name="Goldstein S."/>
            <person name="Gonzalez A.J."/>
            <person name="Green P.J."/>
            <person name="Hallab A."/>
            <person name="Hartog M."/>
            <person name="Hua A."/>
            <person name="Humphray S.J."/>
            <person name="Jeong D.H."/>
            <person name="Jing Y."/>
            <person name="Jocker A."/>
            <person name="Kenton S.M."/>
            <person name="Kim D.J."/>
            <person name="Klee K."/>
            <person name="Lai H."/>
            <person name="Lang C."/>
            <person name="Lin S."/>
            <person name="Macmil S.L."/>
            <person name="Magdelenat G."/>
            <person name="Matthews L."/>
            <person name="McCorrison J."/>
            <person name="Monaghan E.L."/>
            <person name="Mun J.H."/>
            <person name="Najar F.Z."/>
            <person name="Nicholson C."/>
            <person name="Noirot C."/>
            <person name="O'Bleness M."/>
            <person name="Paule C.R."/>
            <person name="Poulain J."/>
            <person name="Prion F."/>
            <person name="Qin B."/>
            <person name="Qu C."/>
            <person name="Retzel E.F."/>
            <person name="Riddle C."/>
            <person name="Sallet E."/>
            <person name="Samain S."/>
            <person name="Samson N."/>
            <person name="Sanders I."/>
            <person name="Saurat O."/>
            <person name="Scarpelli C."/>
            <person name="Schiex T."/>
            <person name="Segurens B."/>
            <person name="Severin A.J."/>
            <person name="Sherrier D.J."/>
            <person name="Shi R."/>
            <person name="Sims S."/>
            <person name="Singer S.R."/>
            <person name="Sinharoy S."/>
            <person name="Sterck L."/>
            <person name="Viollet A."/>
            <person name="Wang B.B."/>
            <person name="Wang K."/>
            <person name="Wang M."/>
            <person name="Wang X."/>
            <person name="Warfsmann J."/>
            <person name="Weissenbach J."/>
            <person name="White D.D."/>
            <person name="White J.D."/>
            <person name="Wiley G.B."/>
            <person name="Wincker P."/>
            <person name="Xing Y."/>
            <person name="Yang L."/>
            <person name="Yao Z."/>
            <person name="Ying F."/>
            <person name="Zhai J."/>
            <person name="Zhou L."/>
            <person name="Zuber A."/>
            <person name="Denarie J."/>
            <person name="Dixon R.A."/>
            <person name="May G.D."/>
            <person name="Schwartz D.C."/>
            <person name="Rogers J."/>
            <person name="Quetier F."/>
            <person name="Town C.D."/>
            <person name="Roe B.A."/>
        </authorList>
    </citation>
    <scope>NUCLEOTIDE SEQUENCE [LARGE SCALE GENOMIC DNA]</scope>
    <source>
        <strain evidence="2">A17</strain>
        <strain evidence="3 4">cv. Jemalong A17</strain>
    </source>
</reference>
<dbReference type="Proteomes" id="UP000002051">
    <property type="component" value="Chromosome 5"/>
</dbReference>
<keyword evidence="4" id="KW-1185">Reference proteome</keyword>
<dbReference type="eggNOG" id="ENOG502S1GQ">
    <property type="taxonomic scope" value="Eukaryota"/>
</dbReference>
<name>G7KH29_MEDTR</name>
<feature type="region of interest" description="Disordered" evidence="1">
    <location>
        <begin position="113"/>
        <end position="136"/>
    </location>
</feature>
<organism evidence="2 4">
    <name type="scientific">Medicago truncatula</name>
    <name type="common">Barrel medic</name>
    <name type="synonym">Medicago tribuloides</name>
    <dbReference type="NCBI Taxonomy" id="3880"/>
    <lineage>
        <taxon>Eukaryota</taxon>
        <taxon>Viridiplantae</taxon>
        <taxon>Streptophyta</taxon>
        <taxon>Embryophyta</taxon>
        <taxon>Tracheophyta</taxon>
        <taxon>Spermatophyta</taxon>
        <taxon>Magnoliopsida</taxon>
        <taxon>eudicotyledons</taxon>
        <taxon>Gunneridae</taxon>
        <taxon>Pentapetalae</taxon>
        <taxon>rosids</taxon>
        <taxon>fabids</taxon>
        <taxon>Fabales</taxon>
        <taxon>Fabaceae</taxon>
        <taxon>Papilionoideae</taxon>
        <taxon>50 kb inversion clade</taxon>
        <taxon>NPAAA clade</taxon>
        <taxon>Hologalegina</taxon>
        <taxon>IRL clade</taxon>
        <taxon>Trifolieae</taxon>
        <taxon>Medicago</taxon>
    </lineage>
</organism>
<evidence type="ECO:0000256" key="1">
    <source>
        <dbReference type="SAM" id="MobiDB-lite"/>
    </source>
</evidence>
<feature type="region of interest" description="Disordered" evidence="1">
    <location>
        <begin position="62"/>
        <end position="88"/>
    </location>
</feature>
<reference evidence="2 4" key="2">
    <citation type="journal article" date="2014" name="BMC Genomics">
        <title>An improved genome release (version Mt4.0) for the model legume Medicago truncatula.</title>
        <authorList>
            <person name="Tang H."/>
            <person name="Krishnakumar V."/>
            <person name="Bidwell S."/>
            <person name="Rosen B."/>
            <person name="Chan A."/>
            <person name="Zhou S."/>
            <person name="Gentzbittel L."/>
            <person name="Childs K.L."/>
            <person name="Yandell M."/>
            <person name="Gundlach H."/>
            <person name="Mayer K.F."/>
            <person name="Schwartz D.C."/>
            <person name="Town C.D."/>
        </authorList>
    </citation>
    <scope>GENOME REANNOTATION</scope>
    <source>
        <strain evidence="3 4">cv. Jemalong A17</strain>
    </source>
</reference>
<dbReference type="PANTHER" id="PTHR33257">
    <property type="entry name" value="OS05G0165500 PROTEIN"/>
    <property type="match status" value="1"/>
</dbReference>
<proteinExistence type="predicted"/>
<evidence type="ECO:0000313" key="4">
    <source>
        <dbReference type="Proteomes" id="UP000002051"/>
    </source>
</evidence>
<dbReference type="PaxDb" id="3880-AES99717"/>
<dbReference type="EnsemblPlants" id="AES99717">
    <property type="protein sequence ID" value="AES99717"/>
    <property type="gene ID" value="MTR_5g083970"/>
</dbReference>
<reference evidence="3" key="3">
    <citation type="submission" date="2015-04" db="UniProtKB">
        <authorList>
            <consortium name="EnsemblPlants"/>
        </authorList>
    </citation>
    <scope>IDENTIFICATION</scope>
    <source>
        <strain evidence="3">cv. Jemalong A17</strain>
    </source>
</reference>
<protein>
    <submittedName>
        <fullName evidence="2 3">Uncharacterized protein</fullName>
    </submittedName>
</protein>